<dbReference type="SUPFAM" id="SSF52172">
    <property type="entry name" value="CheY-like"/>
    <property type="match status" value="1"/>
</dbReference>
<comment type="caution">
    <text evidence="6">The sequence shown here is derived from an EMBL/GenBank/DDBJ whole genome shotgun (WGS) entry which is preliminary data.</text>
</comment>
<evidence type="ECO:0000256" key="2">
    <source>
        <dbReference type="ARBA" id="ARBA00023125"/>
    </source>
</evidence>
<name>A0A251X8T2_9GAMM</name>
<dbReference type="RefSeq" id="WP_086488250.1">
    <property type="nucleotide sequence ID" value="NZ_MSLT01000012.1"/>
</dbReference>
<gene>
    <name evidence="6" type="ORF">TPSD3_09210</name>
</gene>
<evidence type="ECO:0000259" key="5">
    <source>
        <dbReference type="PROSITE" id="PS50930"/>
    </source>
</evidence>
<dbReference type="GO" id="GO:0005829">
    <property type="term" value="C:cytosol"/>
    <property type="evidence" value="ECO:0007669"/>
    <property type="project" value="TreeGrafter"/>
</dbReference>
<dbReference type="Gene3D" id="3.40.50.2300">
    <property type="match status" value="1"/>
</dbReference>
<accession>A0A251X8T2</accession>
<keyword evidence="3" id="KW-0597">Phosphoprotein</keyword>
<feature type="domain" description="Response regulatory" evidence="4">
    <location>
        <begin position="2"/>
        <end position="116"/>
    </location>
</feature>
<evidence type="ECO:0000259" key="4">
    <source>
        <dbReference type="PROSITE" id="PS50110"/>
    </source>
</evidence>
<dbReference type="GO" id="GO:0032993">
    <property type="term" value="C:protein-DNA complex"/>
    <property type="evidence" value="ECO:0007669"/>
    <property type="project" value="TreeGrafter"/>
</dbReference>
<dbReference type="InterPro" id="IPR007492">
    <property type="entry name" value="LytTR_DNA-bd_dom"/>
</dbReference>
<dbReference type="GO" id="GO:0000156">
    <property type="term" value="F:phosphorelay response regulator activity"/>
    <property type="evidence" value="ECO:0007669"/>
    <property type="project" value="TreeGrafter"/>
</dbReference>
<evidence type="ECO:0000313" key="6">
    <source>
        <dbReference type="EMBL" id="OUD14469.1"/>
    </source>
</evidence>
<evidence type="ECO:0000256" key="1">
    <source>
        <dbReference type="ARBA" id="ARBA00023012"/>
    </source>
</evidence>
<reference evidence="6 7" key="1">
    <citation type="submission" date="2016-12" db="EMBL/GenBank/DDBJ databases">
        <title>Thioflexothrix psekupsii D3 genome sequencing and assembly.</title>
        <authorList>
            <person name="Fomenkov A."/>
            <person name="Vincze T."/>
            <person name="Grabovich M."/>
            <person name="Anton B.P."/>
            <person name="Dubinina G."/>
            <person name="Orlova M."/>
            <person name="Belousova E."/>
            <person name="Roberts R.J."/>
        </authorList>
    </citation>
    <scope>NUCLEOTIDE SEQUENCE [LARGE SCALE GENOMIC DNA]</scope>
    <source>
        <strain evidence="6">D3</strain>
    </source>
</reference>
<evidence type="ECO:0008006" key="8">
    <source>
        <dbReference type="Google" id="ProtNLM"/>
    </source>
</evidence>
<dbReference type="Gene3D" id="2.40.50.1020">
    <property type="entry name" value="LytTr DNA-binding domain"/>
    <property type="match status" value="1"/>
</dbReference>
<protein>
    <recommendedName>
        <fullName evidence="8">DNA-binding response regulator</fullName>
    </recommendedName>
</protein>
<dbReference type="Pfam" id="PF04397">
    <property type="entry name" value="LytTR"/>
    <property type="match status" value="1"/>
</dbReference>
<feature type="domain" description="HTH LytTR-type" evidence="5">
    <location>
        <begin position="138"/>
        <end position="242"/>
    </location>
</feature>
<dbReference type="SMART" id="SM00850">
    <property type="entry name" value="LytTR"/>
    <property type="match status" value="1"/>
</dbReference>
<keyword evidence="7" id="KW-1185">Reference proteome</keyword>
<keyword evidence="1" id="KW-0902">Two-component regulatory system</keyword>
<feature type="modified residue" description="4-aspartylphosphate" evidence="3">
    <location>
        <position position="53"/>
    </location>
</feature>
<dbReference type="SMART" id="SM00448">
    <property type="entry name" value="REC"/>
    <property type="match status" value="1"/>
</dbReference>
<dbReference type="GO" id="GO:0006355">
    <property type="term" value="P:regulation of DNA-templated transcription"/>
    <property type="evidence" value="ECO:0007669"/>
    <property type="project" value="TreeGrafter"/>
</dbReference>
<dbReference type="EMBL" id="MSLT01000012">
    <property type="protein sequence ID" value="OUD14469.1"/>
    <property type="molecule type" value="Genomic_DNA"/>
</dbReference>
<evidence type="ECO:0000313" key="7">
    <source>
        <dbReference type="Proteomes" id="UP000194798"/>
    </source>
</evidence>
<dbReference type="AlphaFoldDB" id="A0A251X8T2"/>
<dbReference type="PANTHER" id="PTHR48111">
    <property type="entry name" value="REGULATOR OF RPOS"/>
    <property type="match status" value="1"/>
</dbReference>
<proteinExistence type="predicted"/>
<evidence type="ECO:0000256" key="3">
    <source>
        <dbReference type="PROSITE-ProRule" id="PRU00169"/>
    </source>
</evidence>
<dbReference type="Proteomes" id="UP000194798">
    <property type="component" value="Unassembled WGS sequence"/>
</dbReference>
<dbReference type="GO" id="GO:0000976">
    <property type="term" value="F:transcription cis-regulatory region binding"/>
    <property type="evidence" value="ECO:0007669"/>
    <property type="project" value="TreeGrafter"/>
</dbReference>
<dbReference type="PANTHER" id="PTHR48111:SF3">
    <property type="entry name" value="TRANSCRIPTIONAL REGULATORY PROTEIN BTSR"/>
    <property type="match status" value="1"/>
</dbReference>
<dbReference type="InterPro" id="IPR039420">
    <property type="entry name" value="WalR-like"/>
</dbReference>
<dbReference type="Pfam" id="PF00072">
    <property type="entry name" value="Response_reg"/>
    <property type="match status" value="1"/>
</dbReference>
<sequence>MKIVIVDDERLARDRLRALVHEIGLGEVVGEAANGREALSVIHALHPDVVLLDIRMPGMDGMRVAEELEQLALAPMVIFTTAYGDHALEAFDKQAIDYLLKPIRKDRLEKALARAHTLLQPQATDEEGEKRPTARSHISVTIRGELRLIPVNQIYYFMADEKYVILYWAQGEVLIGETLKDLEREFSGQFLRIHRSNLVSMVHITSLVKDSEGRSYLRLKGRTELLEISRRHLPEVRKILKDMRVSGA</sequence>
<dbReference type="InterPro" id="IPR011006">
    <property type="entry name" value="CheY-like_superfamily"/>
</dbReference>
<dbReference type="PROSITE" id="PS50110">
    <property type="entry name" value="RESPONSE_REGULATORY"/>
    <property type="match status" value="1"/>
</dbReference>
<keyword evidence="2" id="KW-0238">DNA-binding</keyword>
<organism evidence="6 7">
    <name type="scientific">Thioflexithrix psekupsensis</name>
    <dbReference type="NCBI Taxonomy" id="1570016"/>
    <lineage>
        <taxon>Bacteria</taxon>
        <taxon>Pseudomonadati</taxon>
        <taxon>Pseudomonadota</taxon>
        <taxon>Gammaproteobacteria</taxon>
        <taxon>Thiotrichales</taxon>
        <taxon>Thioflexithrix</taxon>
    </lineage>
</organism>
<dbReference type="PROSITE" id="PS50930">
    <property type="entry name" value="HTH_LYTTR"/>
    <property type="match status" value="1"/>
</dbReference>
<dbReference type="InterPro" id="IPR001789">
    <property type="entry name" value="Sig_transdc_resp-reg_receiver"/>
</dbReference>
<dbReference type="OrthoDB" id="9793421at2"/>